<dbReference type="Proteomes" id="UP001174934">
    <property type="component" value="Unassembled WGS sequence"/>
</dbReference>
<gene>
    <name evidence="2" type="ORF">B0T17DRAFT_16017</name>
</gene>
<organism evidence="2 3">
    <name type="scientific">Bombardia bombarda</name>
    <dbReference type="NCBI Taxonomy" id="252184"/>
    <lineage>
        <taxon>Eukaryota</taxon>
        <taxon>Fungi</taxon>
        <taxon>Dikarya</taxon>
        <taxon>Ascomycota</taxon>
        <taxon>Pezizomycotina</taxon>
        <taxon>Sordariomycetes</taxon>
        <taxon>Sordariomycetidae</taxon>
        <taxon>Sordariales</taxon>
        <taxon>Lasiosphaeriaceae</taxon>
        <taxon>Bombardia</taxon>
    </lineage>
</organism>
<reference evidence="2" key="1">
    <citation type="submission" date="2023-06" db="EMBL/GenBank/DDBJ databases">
        <title>Genome-scale phylogeny and comparative genomics of the fungal order Sordariales.</title>
        <authorList>
            <consortium name="Lawrence Berkeley National Laboratory"/>
            <person name="Hensen N."/>
            <person name="Bonometti L."/>
            <person name="Westerberg I."/>
            <person name="Brannstrom I.O."/>
            <person name="Guillou S."/>
            <person name="Cros-Aarteil S."/>
            <person name="Calhoun S."/>
            <person name="Haridas S."/>
            <person name="Kuo A."/>
            <person name="Mondo S."/>
            <person name="Pangilinan J."/>
            <person name="Riley R."/>
            <person name="LaButti K."/>
            <person name="Andreopoulos B."/>
            <person name="Lipzen A."/>
            <person name="Chen C."/>
            <person name="Yanf M."/>
            <person name="Daum C."/>
            <person name="Ng V."/>
            <person name="Clum A."/>
            <person name="Steindorff A."/>
            <person name="Ohm R."/>
            <person name="Martin F."/>
            <person name="Silar P."/>
            <person name="Natvig D."/>
            <person name="Lalanne C."/>
            <person name="Gautier V."/>
            <person name="Ament-velasquez S.L."/>
            <person name="Kruys A."/>
            <person name="Hutchinson M.I."/>
            <person name="Powell A.J."/>
            <person name="Barry K."/>
            <person name="Miller A.N."/>
            <person name="Grigoriev I.V."/>
            <person name="Debuchy R."/>
            <person name="Gladieux P."/>
            <person name="Thoren M.H."/>
            <person name="Johannesson H."/>
        </authorList>
    </citation>
    <scope>NUCLEOTIDE SEQUENCE</scope>
    <source>
        <strain evidence="2">SMH3391-2</strain>
    </source>
</reference>
<dbReference type="EMBL" id="JAULSR010000001">
    <property type="protein sequence ID" value="KAK0634743.1"/>
    <property type="molecule type" value="Genomic_DNA"/>
</dbReference>
<feature type="region of interest" description="Disordered" evidence="1">
    <location>
        <begin position="315"/>
        <end position="411"/>
    </location>
</feature>
<evidence type="ECO:0000256" key="1">
    <source>
        <dbReference type="SAM" id="MobiDB-lite"/>
    </source>
</evidence>
<sequence length="411" mass="44965">MSICSDSDDGRESPPPCTVLSIKQMEQDLGDFTRGVDFSMARGRVASSATGAPGQEQARQAEIQEKPTRLRRNRNPIYPLDKSHHHAPPPHVAQSLAPGADHLAFERAMVTRNRQASVDVPQSRGRNGVGGGESASAVQEQPLRAWSPFPRIVRSNSNKPLPPCPSTSLPRKQAPPSRPSSSSRSVSRSLSRPRTPSFTAAEFSLYGLPPLGKGMRDHLAPDPGYVYQSPPPFFHNWESPNRRSASKCIDPRRARHRVKNFACKPVGSIARPKILVSVPVPATAIFTIPITTTTPATPSRREAGSDLREQYVIDGGHRPRTSSNARHGQQQGSRGIPRFYEPGGGGRQQQQQQQQQHQQHQRRPAMHSVASSAPALVPIFPSSFRYAPTMSPHEAEAASKVTMSKSRSDLN</sequence>
<feature type="compositionally biased region" description="Polar residues" evidence="1">
    <location>
        <begin position="321"/>
        <end position="333"/>
    </location>
</feature>
<feature type="region of interest" description="Disordered" evidence="1">
    <location>
        <begin position="114"/>
        <end position="195"/>
    </location>
</feature>
<feature type="compositionally biased region" description="Low complexity" evidence="1">
    <location>
        <begin position="179"/>
        <end position="195"/>
    </location>
</feature>
<evidence type="ECO:0000313" key="2">
    <source>
        <dbReference type="EMBL" id="KAK0634743.1"/>
    </source>
</evidence>
<name>A0AA39XIN8_9PEZI</name>
<accession>A0AA39XIN8</accession>
<feature type="region of interest" description="Disordered" evidence="1">
    <location>
        <begin position="43"/>
        <end position="96"/>
    </location>
</feature>
<proteinExistence type="predicted"/>
<keyword evidence="3" id="KW-1185">Reference proteome</keyword>
<feature type="compositionally biased region" description="Low complexity" evidence="1">
    <location>
        <begin position="348"/>
        <end position="358"/>
    </location>
</feature>
<dbReference type="AlphaFoldDB" id="A0AA39XIN8"/>
<comment type="caution">
    <text evidence="2">The sequence shown here is derived from an EMBL/GenBank/DDBJ whole genome shotgun (WGS) entry which is preliminary data.</text>
</comment>
<evidence type="ECO:0000313" key="3">
    <source>
        <dbReference type="Proteomes" id="UP001174934"/>
    </source>
</evidence>
<protein>
    <submittedName>
        <fullName evidence="2">Uncharacterized protein</fullName>
    </submittedName>
</protein>